<reference evidence="2 3" key="1">
    <citation type="submission" date="2024-04" db="EMBL/GenBank/DDBJ databases">
        <title>Screening of coral probiotics and analysis of their probiotic properties.</title>
        <authorList>
            <person name="Wang S."/>
        </authorList>
    </citation>
    <scope>NUCLEOTIDE SEQUENCE [LARGE SCALE GENOMIC DNA]</scope>
    <source>
        <strain evidence="2 3">GXU-Z9</strain>
    </source>
</reference>
<feature type="coiled-coil region" evidence="1">
    <location>
        <begin position="30"/>
        <end position="57"/>
    </location>
</feature>
<name>A0ABZ2ZKG5_9BACI</name>
<dbReference type="Proteomes" id="UP001472074">
    <property type="component" value="Chromosome"/>
</dbReference>
<sequence>MTEGIILKEAVSQSLIKEIKASIDHFDYEMRKAYDEEKDLRERIQLLELTMEKTHSEMAKGLIRNMIDECQTKLADRIERARNCKNNKKYYQEIFEALDEAIKSI</sequence>
<evidence type="ECO:0000313" key="2">
    <source>
        <dbReference type="EMBL" id="WZP07192.1"/>
    </source>
</evidence>
<keyword evidence="3" id="KW-1185">Reference proteome</keyword>
<accession>A0ABZ2ZKG5</accession>
<evidence type="ECO:0000256" key="1">
    <source>
        <dbReference type="SAM" id="Coils"/>
    </source>
</evidence>
<gene>
    <name evidence="2" type="ORF">AADC60_24580</name>
</gene>
<protein>
    <submittedName>
        <fullName evidence="2">Uncharacterized protein</fullName>
    </submittedName>
</protein>
<keyword evidence="1" id="KW-0175">Coiled coil</keyword>
<evidence type="ECO:0000313" key="3">
    <source>
        <dbReference type="Proteomes" id="UP001472074"/>
    </source>
</evidence>
<dbReference type="EMBL" id="CP151651">
    <property type="protein sequence ID" value="WZP07192.1"/>
    <property type="molecule type" value="Genomic_DNA"/>
</dbReference>
<proteinExistence type="predicted"/>
<dbReference type="RefSeq" id="WP_342025741.1">
    <property type="nucleotide sequence ID" value="NZ_CP151651.1"/>
</dbReference>
<organism evidence="2 3">
    <name type="scientific">Cytobacillus pseudoceanisediminis</name>
    <dbReference type="NCBI Taxonomy" id="3051614"/>
    <lineage>
        <taxon>Bacteria</taxon>
        <taxon>Bacillati</taxon>
        <taxon>Bacillota</taxon>
        <taxon>Bacilli</taxon>
        <taxon>Bacillales</taxon>
        <taxon>Bacillaceae</taxon>
        <taxon>Cytobacillus</taxon>
    </lineage>
</organism>